<feature type="compositionally biased region" description="Polar residues" evidence="1">
    <location>
        <begin position="85"/>
        <end position="94"/>
    </location>
</feature>
<keyword evidence="3" id="KW-1185">Reference proteome</keyword>
<protein>
    <submittedName>
        <fullName evidence="2">Uncharacterized protein</fullName>
    </submittedName>
</protein>
<organism evidence="2 3">
    <name type="scientific">Ascosphaera apis ARSEF 7405</name>
    <dbReference type="NCBI Taxonomy" id="392613"/>
    <lineage>
        <taxon>Eukaryota</taxon>
        <taxon>Fungi</taxon>
        <taxon>Dikarya</taxon>
        <taxon>Ascomycota</taxon>
        <taxon>Pezizomycotina</taxon>
        <taxon>Eurotiomycetes</taxon>
        <taxon>Eurotiomycetidae</taxon>
        <taxon>Onygenales</taxon>
        <taxon>Ascosphaeraceae</taxon>
        <taxon>Ascosphaera</taxon>
    </lineage>
</organism>
<evidence type="ECO:0000313" key="3">
    <source>
        <dbReference type="Proteomes" id="UP000242877"/>
    </source>
</evidence>
<dbReference type="EMBL" id="AZGZ01000044">
    <property type="protein sequence ID" value="KZZ86860.1"/>
    <property type="molecule type" value="Genomic_DNA"/>
</dbReference>
<dbReference type="Proteomes" id="UP000242877">
    <property type="component" value="Unassembled WGS sequence"/>
</dbReference>
<gene>
    <name evidence="2" type="ORF">AAP_06124</name>
</gene>
<proteinExistence type="predicted"/>
<dbReference type="AlphaFoldDB" id="A0A166MZD9"/>
<name>A0A166MZD9_9EURO</name>
<evidence type="ECO:0000313" key="2">
    <source>
        <dbReference type="EMBL" id="KZZ86860.1"/>
    </source>
</evidence>
<dbReference type="VEuPathDB" id="FungiDB:AAP_06124"/>
<sequence>MCILIEERWTCGHRKITFLSCDFARDNNILALFVCPKQDAEQDTSLEHNRMCEFCSLPQGEMDWPILAPTKNVKSNEKIGRATTAPANSPQELA</sequence>
<reference evidence="2 3" key="1">
    <citation type="journal article" date="2016" name="Genome Biol. Evol.">
        <title>Divergent and convergent evolution of fungal pathogenicity.</title>
        <authorList>
            <person name="Shang Y."/>
            <person name="Xiao G."/>
            <person name="Zheng P."/>
            <person name="Cen K."/>
            <person name="Zhan S."/>
            <person name="Wang C."/>
        </authorList>
    </citation>
    <scope>NUCLEOTIDE SEQUENCE [LARGE SCALE GENOMIC DNA]</scope>
    <source>
        <strain evidence="2 3">ARSEF 7405</strain>
    </source>
</reference>
<evidence type="ECO:0000256" key="1">
    <source>
        <dbReference type="SAM" id="MobiDB-lite"/>
    </source>
</evidence>
<accession>A0A166MZD9</accession>
<feature type="region of interest" description="Disordered" evidence="1">
    <location>
        <begin position="75"/>
        <end position="94"/>
    </location>
</feature>
<comment type="caution">
    <text evidence="2">The sequence shown here is derived from an EMBL/GenBank/DDBJ whole genome shotgun (WGS) entry which is preliminary data.</text>
</comment>